<keyword evidence="7" id="KW-0206">Cytoskeleton</keyword>
<proteinExistence type="predicted"/>
<dbReference type="PANTHER" id="PTHR19853">
    <property type="entry name" value="WD REPEAT CONTAINING PROTEIN 3 WDR3"/>
    <property type="match status" value="1"/>
</dbReference>
<comment type="subcellular location">
    <subcellularLocation>
        <location evidence="1">Cell projection</location>
        <location evidence="1">Cilium</location>
    </subcellularLocation>
    <subcellularLocation>
        <location evidence="2">Cytoplasm</location>
        <location evidence="2">Cytoskeleton</location>
    </subcellularLocation>
</comment>
<dbReference type="Gene3D" id="1.10.472.80">
    <property type="entry name" value="Ypt/Rab-GAP domain of gyp1p, domain 3"/>
    <property type="match status" value="1"/>
</dbReference>
<dbReference type="InterPro" id="IPR051570">
    <property type="entry name" value="TBC1_cilium_biogenesis"/>
</dbReference>
<evidence type="ECO:0000256" key="2">
    <source>
        <dbReference type="ARBA" id="ARBA00004245"/>
    </source>
</evidence>
<reference evidence="12 13" key="1">
    <citation type="submission" date="2024-05" db="EMBL/GenBank/DDBJ databases">
        <title>Culex pipiens pipiens assembly and annotation.</title>
        <authorList>
            <person name="Alout H."/>
            <person name="Durand T."/>
        </authorList>
    </citation>
    <scope>NUCLEOTIDE SEQUENCE [LARGE SCALE GENOMIC DNA]</scope>
    <source>
        <strain evidence="12">HA-2024</strain>
        <tissue evidence="12">Whole body</tissue>
    </source>
</reference>
<accession>A0ABD1CCA5</accession>
<sequence>ISKTLVKSRLRPILKEFGEYPEKHRATIWRALLELPQNVDCFNALLLRGNHPCVEDYDRKFSGLEVRTVRNVKKTVSCLAHWSAVFAQCDFVPFFVQPFVRMFPNDSLLCFELVATILLNQGQLWFEYAPLEPMNYLGLVENVLCEYEPSLMNVYRERNISSRVYALTMMETAFAANFNVSQWTQLWDHVLSNESYFVIFFIVAYNAAHRATIMSCATEAEVEAFFREPALISINKLLKRTYDVMDRCPENVHPKYYMKSFVSLGAGGVAKRTNLAGHQRSYEPNQARKRDENRARSTYSKFSNFPKQFVDTRVGEMDSLKAQQERLEAKIVTMEKLEHSLKKRLMDGLVQEEHDKRMREVETKYEEALATEEQRIAMQRKLLLLHKKHLRDQENEALLESRNAQLRKNTAAREFELTTLLRTLQHERQREETDLMSAEEDMKHREMALMTRLYSGTNTKLVDDRSLEQRYQQAIQQLDRQKQKLYEDIERVTYYDTSHGYSSALFDNGSNDGKHSMVSSDRSRLSKQSKLKDYESKIQHLTKQLDILRRAHPEECTQ</sequence>
<evidence type="ECO:0000313" key="12">
    <source>
        <dbReference type="EMBL" id="KAL1374003.1"/>
    </source>
</evidence>
<keyword evidence="5" id="KW-0677">Repeat</keyword>
<dbReference type="SUPFAM" id="SSF47923">
    <property type="entry name" value="Ypt/Rab-GAP domain of gyp1p"/>
    <property type="match status" value="1"/>
</dbReference>
<dbReference type="PANTHER" id="PTHR19853:SF1">
    <property type="entry name" value="TBC1 DOMAIN FAMILY MEMBER 31"/>
    <property type="match status" value="1"/>
</dbReference>
<evidence type="ECO:0000259" key="11">
    <source>
        <dbReference type="PROSITE" id="PS50086"/>
    </source>
</evidence>
<dbReference type="AlphaFoldDB" id="A0ABD1CCA5"/>
<dbReference type="GO" id="GO:0005856">
    <property type="term" value="C:cytoskeleton"/>
    <property type="evidence" value="ECO:0007669"/>
    <property type="project" value="UniProtKB-SubCell"/>
</dbReference>
<organism evidence="12 13">
    <name type="scientific">Culex pipiens pipiens</name>
    <name type="common">Northern house mosquito</name>
    <dbReference type="NCBI Taxonomy" id="38569"/>
    <lineage>
        <taxon>Eukaryota</taxon>
        <taxon>Metazoa</taxon>
        <taxon>Ecdysozoa</taxon>
        <taxon>Arthropoda</taxon>
        <taxon>Hexapoda</taxon>
        <taxon>Insecta</taxon>
        <taxon>Pterygota</taxon>
        <taxon>Neoptera</taxon>
        <taxon>Endopterygota</taxon>
        <taxon>Diptera</taxon>
        <taxon>Nematocera</taxon>
        <taxon>Culicoidea</taxon>
        <taxon>Culicidae</taxon>
        <taxon>Culicinae</taxon>
        <taxon>Culicini</taxon>
        <taxon>Culex</taxon>
        <taxon>Culex</taxon>
    </lineage>
</organism>
<evidence type="ECO:0000256" key="7">
    <source>
        <dbReference type="ARBA" id="ARBA00023212"/>
    </source>
</evidence>
<dbReference type="GO" id="GO:0005929">
    <property type="term" value="C:cilium"/>
    <property type="evidence" value="ECO:0007669"/>
    <property type="project" value="UniProtKB-SubCell"/>
</dbReference>
<evidence type="ECO:0000256" key="5">
    <source>
        <dbReference type="ARBA" id="ARBA00022737"/>
    </source>
</evidence>
<feature type="compositionally biased region" description="Basic and acidic residues" evidence="10">
    <location>
        <begin position="286"/>
        <end position="295"/>
    </location>
</feature>
<evidence type="ECO:0000256" key="10">
    <source>
        <dbReference type="SAM" id="MobiDB-lite"/>
    </source>
</evidence>
<keyword evidence="4" id="KW-0853">WD repeat</keyword>
<comment type="caution">
    <text evidence="12">The sequence shown here is derived from an EMBL/GenBank/DDBJ whole genome shotgun (WGS) entry which is preliminary data.</text>
</comment>
<evidence type="ECO:0000256" key="1">
    <source>
        <dbReference type="ARBA" id="ARBA00004138"/>
    </source>
</evidence>
<name>A0ABD1CCA5_CULPP</name>
<dbReference type="Pfam" id="PF00566">
    <property type="entry name" value="RabGAP-TBC"/>
    <property type="match status" value="1"/>
</dbReference>
<dbReference type="Proteomes" id="UP001562425">
    <property type="component" value="Unassembled WGS sequence"/>
</dbReference>
<feature type="region of interest" description="Disordered" evidence="10">
    <location>
        <begin position="503"/>
        <end position="530"/>
    </location>
</feature>
<evidence type="ECO:0000256" key="4">
    <source>
        <dbReference type="ARBA" id="ARBA00022574"/>
    </source>
</evidence>
<evidence type="ECO:0000313" key="13">
    <source>
        <dbReference type="Proteomes" id="UP001562425"/>
    </source>
</evidence>
<feature type="coiled-coil region" evidence="9">
    <location>
        <begin position="317"/>
        <end position="371"/>
    </location>
</feature>
<protein>
    <recommendedName>
        <fullName evidence="11">Rab-GAP TBC domain-containing protein</fullName>
    </recommendedName>
</protein>
<gene>
    <name evidence="12" type="ORF">pipiens_018329</name>
</gene>
<keyword evidence="6 9" id="KW-0175">Coiled coil</keyword>
<evidence type="ECO:0000256" key="9">
    <source>
        <dbReference type="SAM" id="Coils"/>
    </source>
</evidence>
<feature type="region of interest" description="Disordered" evidence="10">
    <location>
        <begin position="275"/>
        <end position="298"/>
    </location>
</feature>
<keyword evidence="3" id="KW-0963">Cytoplasm</keyword>
<dbReference type="InterPro" id="IPR035969">
    <property type="entry name" value="Rab-GAP_TBC_sf"/>
</dbReference>
<keyword evidence="13" id="KW-1185">Reference proteome</keyword>
<evidence type="ECO:0000256" key="8">
    <source>
        <dbReference type="ARBA" id="ARBA00023273"/>
    </source>
</evidence>
<feature type="non-terminal residue" evidence="12">
    <location>
        <position position="1"/>
    </location>
</feature>
<feature type="domain" description="Rab-GAP TBC" evidence="11">
    <location>
        <begin position="19"/>
        <end position="194"/>
    </location>
</feature>
<evidence type="ECO:0000256" key="3">
    <source>
        <dbReference type="ARBA" id="ARBA00022490"/>
    </source>
</evidence>
<feature type="coiled-coil region" evidence="9">
    <location>
        <begin position="421"/>
        <end position="488"/>
    </location>
</feature>
<dbReference type="EMBL" id="JBEHCU010013758">
    <property type="protein sequence ID" value="KAL1374003.1"/>
    <property type="molecule type" value="Genomic_DNA"/>
</dbReference>
<dbReference type="PROSITE" id="PS50086">
    <property type="entry name" value="TBC_RABGAP"/>
    <property type="match status" value="1"/>
</dbReference>
<evidence type="ECO:0000256" key="6">
    <source>
        <dbReference type="ARBA" id="ARBA00023054"/>
    </source>
</evidence>
<dbReference type="InterPro" id="IPR000195">
    <property type="entry name" value="Rab-GAP-TBC_dom"/>
</dbReference>
<keyword evidence="8" id="KW-0966">Cell projection</keyword>